<gene>
    <name evidence="1" type="ORF">SAMN05445850_4392</name>
</gene>
<evidence type="ECO:0000313" key="1">
    <source>
        <dbReference type="EMBL" id="SDR46362.1"/>
    </source>
</evidence>
<evidence type="ECO:0000313" key="2">
    <source>
        <dbReference type="Proteomes" id="UP000199365"/>
    </source>
</evidence>
<protein>
    <submittedName>
        <fullName evidence="1">Uncharacterized protein</fullName>
    </submittedName>
</protein>
<sequence length="122" mass="13523">MIRSRSTPPASPDCAQILVLPNDFAIRIVSSRNSPVDGPRYRLTVRAIRGTLQVVAAWKALGQYAADVEQVQIGIDNRHGFEEITFTFGDISSGALVRLVRRQIAQPWTLDAYFYSDNDATA</sequence>
<keyword evidence="2" id="KW-1185">Reference proteome</keyword>
<dbReference type="Proteomes" id="UP000199365">
    <property type="component" value="Unassembled WGS sequence"/>
</dbReference>
<accession>A0A1H1J8S2</accession>
<dbReference type="EMBL" id="FNKX01000002">
    <property type="protein sequence ID" value="SDR46362.1"/>
    <property type="molecule type" value="Genomic_DNA"/>
</dbReference>
<organism evidence="1 2">
    <name type="scientific">Paraburkholderia tuberum</name>
    <dbReference type="NCBI Taxonomy" id="157910"/>
    <lineage>
        <taxon>Bacteria</taxon>
        <taxon>Pseudomonadati</taxon>
        <taxon>Pseudomonadota</taxon>
        <taxon>Betaproteobacteria</taxon>
        <taxon>Burkholderiales</taxon>
        <taxon>Burkholderiaceae</taxon>
        <taxon>Paraburkholderia</taxon>
    </lineage>
</organism>
<dbReference type="RefSeq" id="WP_167368680.1">
    <property type="nucleotide sequence ID" value="NZ_FNKX01000002.1"/>
</dbReference>
<reference evidence="2" key="1">
    <citation type="submission" date="2016-10" db="EMBL/GenBank/DDBJ databases">
        <authorList>
            <person name="Varghese N."/>
            <person name="Submissions S."/>
        </authorList>
    </citation>
    <scope>NUCLEOTIDE SEQUENCE [LARGE SCALE GENOMIC DNA]</scope>
    <source>
        <strain evidence="2">DUS833</strain>
    </source>
</reference>
<dbReference type="AlphaFoldDB" id="A0A1H1J8S2"/>
<proteinExistence type="predicted"/>
<name>A0A1H1J8S2_9BURK</name>